<dbReference type="AlphaFoldDB" id="A0A2N7BQT1"/>
<dbReference type="PROSITE" id="PS51257">
    <property type="entry name" value="PROKAR_LIPOPROTEIN"/>
    <property type="match status" value="1"/>
</dbReference>
<feature type="signal peptide" evidence="2">
    <location>
        <begin position="1"/>
        <end position="19"/>
    </location>
</feature>
<comment type="caution">
    <text evidence="3">The sequence shown here is derived from an EMBL/GenBank/DDBJ whole genome shotgun (WGS) entry which is preliminary data.</text>
</comment>
<evidence type="ECO:0000256" key="2">
    <source>
        <dbReference type="SAM" id="SignalP"/>
    </source>
</evidence>
<dbReference type="EMBL" id="MCSI01000135">
    <property type="protein sequence ID" value="PME61419.1"/>
    <property type="molecule type" value="Genomic_DNA"/>
</dbReference>
<organism evidence="3 4">
    <name type="scientific">Vibrio lentus</name>
    <dbReference type="NCBI Taxonomy" id="136468"/>
    <lineage>
        <taxon>Bacteria</taxon>
        <taxon>Pseudomonadati</taxon>
        <taxon>Pseudomonadota</taxon>
        <taxon>Gammaproteobacteria</taxon>
        <taxon>Vibrionales</taxon>
        <taxon>Vibrionaceae</taxon>
        <taxon>Vibrio</taxon>
    </lineage>
</organism>
<gene>
    <name evidence="3" type="ORF">BCV30_11540</name>
</gene>
<accession>A0A2N7BQT1</accession>
<feature type="chain" id="PRO_5014769598" description="Lipoprotein" evidence="2">
    <location>
        <begin position="20"/>
        <end position="156"/>
    </location>
</feature>
<evidence type="ECO:0000313" key="3">
    <source>
        <dbReference type="EMBL" id="PME61419.1"/>
    </source>
</evidence>
<dbReference type="Proteomes" id="UP000235778">
    <property type="component" value="Unassembled WGS sequence"/>
</dbReference>
<dbReference type="RefSeq" id="WP_102267538.1">
    <property type="nucleotide sequence ID" value="NZ_MCSH01000127.1"/>
</dbReference>
<keyword evidence="2" id="KW-0732">Signal</keyword>
<sequence>MVRKLIIITISVLLLSACATTSENQTDENTSSNENVLNNSVEKAVVKETASEVAIEPVANNVNESSVITADTSDINSDGDSASHELSEPAKTNQQMQVTDKQVTEDHARVHSEKGLGNHIFNHGPTKQVIKSLEGVTDALNVMTFGIFASGTRPAQ</sequence>
<name>A0A2N7BQT1_9VIBR</name>
<protein>
    <recommendedName>
        <fullName evidence="5">Lipoprotein</fullName>
    </recommendedName>
</protein>
<evidence type="ECO:0000256" key="1">
    <source>
        <dbReference type="SAM" id="MobiDB-lite"/>
    </source>
</evidence>
<reference evidence="4" key="1">
    <citation type="submission" date="2016-07" db="EMBL/GenBank/DDBJ databases">
        <title>Nontailed viruses are major unrecognized killers of bacteria in the ocean.</title>
        <authorList>
            <person name="Kauffman K."/>
            <person name="Hussain F."/>
            <person name="Yang J."/>
            <person name="Arevalo P."/>
            <person name="Brown J."/>
            <person name="Cutler M."/>
            <person name="Kelly L."/>
            <person name="Polz M.F."/>
        </authorList>
    </citation>
    <scope>NUCLEOTIDE SEQUENCE [LARGE SCALE GENOMIC DNA]</scope>
    <source>
        <strain evidence="4">10N.286.55.C1</strain>
    </source>
</reference>
<evidence type="ECO:0000313" key="4">
    <source>
        <dbReference type="Proteomes" id="UP000235778"/>
    </source>
</evidence>
<evidence type="ECO:0008006" key="5">
    <source>
        <dbReference type="Google" id="ProtNLM"/>
    </source>
</evidence>
<feature type="compositionally biased region" description="Polar residues" evidence="1">
    <location>
        <begin position="65"/>
        <end position="80"/>
    </location>
</feature>
<proteinExistence type="predicted"/>
<feature type="region of interest" description="Disordered" evidence="1">
    <location>
        <begin position="65"/>
        <end position="98"/>
    </location>
</feature>